<dbReference type="OrthoDB" id="10067394at2759"/>
<dbReference type="GO" id="GO:0000981">
    <property type="term" value="F:DNA-binding transcription factor activity, RNA polymerase II-specific"/>
    <property type="evidence" value="ECO:0007669"/>
    <property type="project" value="InterPro"/>
</dbReference>
<accession>A0A9P4QE83</accession>
<organism evidence="4 5">
    <name type="scientific">Polychaeton citri CBS 116435</name>
    <dbReference type="NCBI Taxonomy" id="1314669"/>
    <lineage>
        <taxon>Eukaryota</taxon>
        <taxon>Fungi</taxon>
        <taxon>Dikarya</taxon>
        <taxon>Ascomycota</taxon>
        <taxon>Pezizomycotina</taxon>
        <taxon>Dothideomycetes</taxon>
        <taxon>Dothideomycetidae</taxon>
        <taxon>Capnodiales</taxon>
        <taxon>Capnodiaceae</taxon>
        <taxon>Polychaeton</taxon>
    </lineage>
</organism>
<keyword evidence="5" id="KW-1185">Reference proteome</keyword>
<dbReference type="CDD" id="cd12148">
    <property type="entry name" value="fungal_TF_MHR"/>
    <property type="match status" value="1"/>
</dbReference>
<dbReference type="CDD" id="cd00067">
    <property type="entry name" value="GAL4"/>
    <property type="match status" value="1"/>
</dbReference>
<dbReference type="PROSITE" id="PS00463">
    <property type="entry name" value="ZN2_CY6_FUNGAL_1"/>
    <property type="match status" value="1"/>
</dbReference>
<dbReference type="SMART" id="SM00066">
    <property type="entry name" value="GAL4"/>
    <property type="match status" value="1"/>
</dbReference>
<sequence length="626" mass="69246">MELIDSEAPKRSVATRTSLACLPCRSRHLKCDSRLPQCSRCAESAKQCQYAKSRRGGLDRATLAERRKQIAATREDPLVGDLASSPGTQVLPSPQRGTYQNQRHAVAPSFIQQDDGPPGWESTTTLGSSGGASPSTPQFLADDIGKDSLINSYYTHFHRFHPFVLPKDHLVRLYQDANYQSCLGPLIAVLRFIGYLYRSQKWSSSLKDAIEVSFSAVTPTGPFMVQCRLLYSIALFWYGFKVESSHEMNAAIELALKLRMFLREFTDGCETGDAVMTESWRRTWWTLYIVDAYYVGTLGTMKFAFMHIEPTVDLPCEEIDYEAGNIPEPRSLSEFDCREFADGDTSFSSFAYLIGAVRCASLAICSAPKVSAEGASPQVIEAADATIDGWLLLLPKGQKQVMSKSGEIDELMFQAHLLIHVATIGLHRPLSDLKFNAVEDVSTCAREPPPEIPTPELVNVHTVRVMKSVEAQIRLLALPSRPFNHTPFATCMLSEGTLALLSACRFILADKKLAIARDQIRMTLGCLKTLGTIWPRTAKNVREIQIIARHALQLDDTLLSRDAAKPQKAPSLSGSDIQAGTGLESATPNSNVFAAIGSMDDACTWYDIEDLDAEFSWFANELLHEV</sequence>
<evidence type="ECO:0000256" key="2">
    <source>
        <dbReference type="SAM" id="MobiDB-lite"/>
    </source>
</evidence>
<evidence type="ECO:0000256" key="1">
    <source>
        <dbReference type="ARBA" id="ARBA00023242"/>
    </source>
</evidence>
<dbReference type="PANTHER" id="PTHR47431:SF4">
    <property type="entry name" value="ZN(II)2CYS6 TRANSCRIPTION FACTOR (EUROFUNG)"/>
    <property type="match status" value="1"/>
</dbReference>
<dbReference type="AlphaFoldDB" id="A0A9P4QE83"/>
<dbReference type="SUPFAM" id="SSF57701">
    <property type="entry name" value="Zn2/Cys6 DNA-binding domain"/>
    <property type="match status" value="1"/>
</dbReference>
<feature type="region of interest" description="Disordered" evidence="2">
    <location>
        <begin position="110"/>
        <end position="133"/>
    </location>
</feature>
<gene>
    <name evidence="4" type="ORF">K431DRAFT_241092</name>
</gene>
<evidence type="ECO:0000313" key="5">
    <source>
        <dbReference type="Proteomes" id="UP000799441"/>
    </source>
</evidence>
<protein>
    <recommendedName>
        <fullName evidence="3">Zn(2)-C6 fungal-type domain-containing protein</fullName>
    </recommendedName>
</protein>
<name>A0A9P4QE83_9PEZI</name>
<dbReference type="PANTHER" id="PTHR47431">
    <property type="entry name" value="ZN(II)2CYS6 TRANSCRIPTION FACTOR (EUROFUNG)-RELATED"/>
    <property type="match status" value="1"/>
</dbReference>
<dbReference type="Pfam" id="PF00172">
    <property type="entry name" value="Zn_clus"/>
    <property type="match status" value="1"/>
</dbReference>
<feature type="compositionally biased region" description="Low complexity" evidence="2">
    <location>
        <begin position="119"/>
        <end position="133"/>
    </location>
</feature>
<dbReference type="Proteomes" id="UP000799441">
    <property type="component" value="Unassembled WGS sequence"/>
</dbReference>
<evidence type="ECO:0000259" key="3">
    <source>
        <dbReference type="PROSITE" id="PS50048"/>
    </source>
</evidence>
<comment type="caution">
    <text evidence="4">The sequence shown here is derived from an EMBL/GenBank/DDBJ whole genome shotgun (WGS) entry which is preliminary data.</text>
</comment>
<dbReference type="Gene3D" id="4.10.240.10">
    <property type="entry name" value="Zn(2)-C6 fungal-type DNA-binding domain"/>
    <property type="match status" value="1"/>
</dbReference>
<feature type="region of interest" description="Disordered" evidence="2">
    <location>
        <begin position="71"/>
        <end position="97"/>
    </location>
</feature>
<dbReference type="PROSITE" id="PS50048">
    <property type="entry name" value="ZN2_CY6_FUNGAL_2"/>
    <property type="match status" value="1"/>
</dbReference>
<dbReference type="EMBL" id="MU003771">
    <property type="protein sequence ID" value="KAF2724610.1"/>
    <property type="molecule type" value="Genomic_DNA"/>
</dbReference>
<reference evidence="4" key="1">
    <citation type="journal article" date="2020" name="Stud. Mycol.">
        <title>101 Dothideomycetes genomes: a test case for predicting lifestyles and emergence of pathogens.</title>
        <authorList>
            <person name="Haridas S."/>
            <person name="Albert R."/>
            <person name="Binder M."/>
            <person name="Bloem J."/>
            <person name="Labutti K."/>
            <person name="Salamov A."/>
            <person name="Andreopoulos B."/>
            <person name="Baker S."/>
            <person name="Barry K."/>
            <person name="Bills G."/>
            <person name="Bluhm B."/>
            <person name="Cannon C."/>
            <person name="Castanera R."/>
            <person name="Culley D."/>
            <person name="Daum C."/>
            <person name="Ezra D."/>
            <person name="Gonzalez J."/>
            <person name="Henrissat B."/>
            <person name="Kuo A."/>
            <person name="Liang C."/>
            <person name="Lipzen A."/>
            <person name="Lutzoni F."/>
            <person name="Magnuson J."/>
            <person name="Mondo S."/>
            <person name="Nolan M."/>
            <person name="Ohm R."/>
            <person name="Pangilinan J."/>
            <person name="Park H.-J."/>
            <person name="Ramirez L."/>
            <person name="Alfaro M."/>
            <person name="Sun H."/>
            <person name="Tritt A."/>
            <person name="Yoshinaga Y."/>
            <person name="Zwiers L.-H."/>
            <person name="Turgeon B."/>
            <person name="Goodwin S."/>
            <person name="Spatafora J."/>
            <person name="Crous P."/>
            <person name="Grigoriev I."/>
        </authorList>
    </citation>
    <scope>NUCLEOTIDE SEQUENCE</scope>
    <source>
        <strain evidence="4">CBS 116435</strain>
    </source>
</reference>
<feature type="compositionally biased region" description="Polar residues" evidence="2">
    <location>
        <begin position="85"/>
        <end position="97"/>
    </location>
</feature>
<evidence type="ECO:0000313" key="4">
    <source>
        <dbReference type="EMBL" id="KAF2724610.1"/>
    </source>
</evidence>
<proteinExistence type="predicted"/>
<keyword evidence="1" id="KW-0539">Nucleus</keyword>
<dbReference type="InterPro" id="IPR036864">
    <property type="entry name" value="Zn2-C6_fun-type_DNA-bd_sf"/>
</dbReference>
<dbReference type="GO" id="GO:0008270">
    <property type="term" value="F:zinc ion binding"/>
    <property type="evidence" value="ECO:0007669"/>
    <property type="project" value="InterPro"/>
</dbReference>
<feature type="domain" description="Zn(2)-C6 fungal-type" evidence="3">
    <location>
        <begin position="20"/>
        <end position="50"/>
    </location>
</feature>
<dbReference type="InterPro" id="IPR001138">
    <property type="entry name" value="Zn2Cys6_DnaBD"/>
</dbReference>